<sequence>MSLMPAETALARVLEGISPPAEEIVAIGDAVGRVLTRDLAAKLTQPPFNASAMDGYAIYGSGPASPGDCWTVVGEAAAGSGFAGTVGPGEAVRIFTGAPVPPACGTVVIQENVTRDGDALVADQPTQGGANIRPAGNDFAQGDVLLPRSHRLDAHSATLAAAMGHGEVAVARQPVVAILATGDELVPPGTTPGPDQIVSSNPVGIAALVARAGGVPRDLGIAPDRKDALAARIVAAGDADILVTIGGASVGDHDLVGPVLKDQGLDLAFWKIAMRPGKPLMFGRLGERRVLGLPGNPVSALVTARVFLVPLIRALQGETAETRVPETAILAAPLEANGPRLHLMRGKLGRRADGALTVTAMSSQDSSLLGALARSDCLIRRVADAPALPAGEPVEIERL</sequence>
<comment type="cofactor">
    <cofactor evidence="1 11">
        <name>Mg(2+)</name>
        <dbReference type="ChEBI" id="CHEBI:18420"/>
    </cofactor>
</comment>
<dbReference type="GO" id="GO:0061599">
    <property type="term" value="F:molybdopterin molybdotransferase activity"/>
    <property type="evidence" value="ECO:0007669"/>
    <property type="project" value="UniProtKB-UniRule"/>
</dbReference>
<dbReference type="Gene3D" id="3.40.980.10">
    <property type="entry name" value="MoaB/Mog-like domain"/>
    <property type="match status" value="1"/>
</dbReference>
<evidence type="ECO:0000256" key="1">
    <source>
        <dbReference type="ARBA" id="ARBA00001946"/>
    </source>
</evidence>
<dbReference type="EC" id="2.10.1.1" evidence="11"/>
<dbReference type="UniPathway" id="UPA00344"/>
<keyword evidence="14" id="KW-1185">Reference proteome</keyword>
<keyword evidence="8 11" id="KW-0460">Magnesium</keyword>
<dbReference type="AlphaFoldDB" id="V5SE98"/>
<gene>
    <name evidence="13" type="ORF">W911_11175</name>
</gene>
<comment type="similarity">
    <text evidence="4 11">Belongs to the MoeA family.</text>
</comment>
<dbReference type="PATRIC" id="fig|1029756.8.peg.2323"/>
<dbReference type="SMART" id="SM00852">
    <property type="entry name" value="MoCF_biosynth"/>
    <property type="match status" value="1"/>
</dbReference>
<comment type="function">
    <text evidence="2 11">Catalyzes the insertion of molybdate into adenylated molybdopterin with the concomitant release of AMP.</text>
</comment>
<dbReference type="KEGG" id="hni:W911_11175"/>
<evidence type="ECO:0000256" key="10">
    <source>
        <dbReference type="ARBA" id="ARBA00047317"/>
    </source>
</evidence>
<evidence type="ECO:0000256" key="3">
    <source>
        <dbReference type="ARBA" id="ARBA00005046"/>
    </source>
</evidence>
<evidence type="ECO:0000256" key="11">
    <source>
        <dbReference type="RuleBase" id="RU365090"/>
    </source>
</evidence>
<keyword evidence="5 11" id="KW-0500">Molybdenum</keyword>
<dbReference type="GO" id="GO:0005829">
    <property type="term" value="C:cytosol"/>
    <property type="evidence" value="ECO:0007669"/>
    <property type="project" value="TreeGrafter"/>
</dbReference>
<dbReference type="GO" id="GO:0046872">
    <property type="term" value="F:metal ion binding"/>
    <property type="evidence" value="ECO:0007669"/>
    <property type="project" value="UniProtKB-UniRule"/>
</dbReference>
<organism evidence="13 14">
    <name type="scientific">Hyphomicrobium nitrativorans NL23</name>
    <dbReference type="NCBI Taxonomy" id="1029756"/>
    <lineage>
        <taxon>Bacteria</taxon>
        <taxon>Pseudomonadati</taxon>
        <taxon>Pseudomonadota</taxon>
        <taxon>Alphaproteobacteria</taxon>
        <taxon>Hyphomicrobiales</taxon>
        <taxon>Hyphomicrobiaceae</taxon>
        <taxon>Hyphomicrobium</taxon>
    </lineage>
</organism>
<dbReference type="Pfam" id="PF03454">
    <property type="entry name" value="MoeA_C"/>
    <property type="match status" value="1"/>
</dbReference>
<dbReference type="STRING" id="1029756.W911_11175"/>
<dbReference type="PANTHER" id="PTHR10192:SF5">
    <property type="entry name" value="GEPHYRIN"/>
    <property type="match status" value="1"/>
</dbReference>
<evidence type="ECO:0000259" key="12">
    <source>
        <dbReference type="SMART" id="SM00852"/>
    </source>
</evidence>
<dbReference type="SUPFAM" id="SSF53218">
    <property type="entry name" value="Molybdenum cofactor biosynthesis proteins"/>
    <property type="match status" value="1"/>
</dbReference>
<evidence type="ECO:0000256" key="7">
    <source>
        <dbReference type="ARBA" id="ARBA00022723"/>
    </source>
</evidence>
<evidence type="ECO:0000256" key="6">
    <source>
        <dbReference type="ARBA" id="ARBA00022679"/>
    </source>
</evidence>
<protein>
    <recommendedName>
        <fullName evidence="11">Molybdopterin molybdenumtransferase</fullName>
        <ecNumber evidence="11">2.10.1.1</ecNumber>
    </recommendedName>
</protein>
<dbReference type="OrthoDB" id="9804758at2"/>
<comment type="pathway">
    <text evidence="3 11">Cofactor biosynthesis; molybdopterin biosynthesis.</text>
</comment>
<evidence type="ECO:0000256" key="8">
    <source>
        <dbReference type="ARBA" id="ARBA00022842"/>
    </source>
</evidence>
<dbReference type="SUPFAM" id="SSF63867">
    <property type="entry name" value="MoeA C-terminal domain-like"/>
    <property type="match status" value="1"/>
</dbReference>
<dbReference type="Proteomes" id="UP000018542">
    <property type="component" value="Chromosome"/>
</dbReference>
<dbReference type="InterPro" id="IPR005111">
    <property type="entry name" value="MoeA_C_domain_IV"/>
</dbReference>
<dbReference type="Gene3D" id="2.170.190.11">
    <property type="entry name" value="Molybdopterin biosynthesis moea protein, domain 3"/>
    <property type="match status" value="1"/>
</dbReference>
<dbReference type="RefSeq" id="WP_023787584.1">
    <property type="nucleotide sequence ID" value="NC_022997.1"/>
</dbReference>
<name>V5SE98_9HYPH</name>
<evidence type="ECO:0000256" key="4">
    <source>
        <dbReference type="ARBA" id="ARBA00010763"/>
    </source>
</evidence>
<dbReference type="InterPro" id="IPR008284">
    <property type="entry name" value="MoCF_biosynth_CS"/>
</dbReference>
<dbReference type="InterPro" id="IPR005110">
    <property type="entry name" value="MoeA_linker/N"/>
</dbReference>
<comment type="catalytic activity">
    <reaction evidence="10">
        <text>adenylyl-molybdopterin + molybdate = Mo-molybdopterin + AMP + H(+)</text>
        <dbReference type="Rhea" id="RHEA:35047"/>
        <dbReference type="ChEBI" id="CHEBI:15378"/>
        <dbReference type="ChEBI" id="CHEBI:36264"/>
        <dbReference type="ChEBI" id="CHEBI:62727"/>
        <dbReference type="ChEBI" id="CHEBI:71302"/>
        <dbReference type="ChEBI" id="CHEBI:456215"/>
        <dbReference type="EC" id="2.10.1.1"/>
    </reaction>
</comment>
<keyword evidence="6 11" id="KW-0808">Transferase</keyword>
<dbReference type="Pfam" id="PF00994">
    <property type="entry name" value="MoCF_biosynth"/>
    <property type="match status" value="1"/>
</dbReference>
<dbReference type="Gene3D" id="2.40.340.10">
    <property type="entry name" value="MoeA, C-terminal, domain IV"/>
    <property type="match status" value="1"/>
</dbReference>
<dbReference type="InterPro" id="IPR036425">
    <property type="entry name" value="MoaB/Mog-like_dom_sf"/>
</dbReference>
<evidence type="ECO:0000313" key="14">
    <source>
        <dbReference type="Proteomes" id="UP000018542"/>
    </source>
</evidence>
<feature type="domain" description="MoaB/Mog" evidence="12">
    <location>
        <begin position="177"/>
        <end position="314"/>
    </location>
</feature>
<evidence type="ECO:0000256" key="2">
    <source>
        <dbReference type="ARBA" id="ARBA00002901"/>
    </source>
</evidence>
<dbReference type="InterPro" id="IPR036135">
    <property type="entry name" value="MoeA_linker/N_sf"/>
</dbReference>
<dbReference type="Pfam" id="PF03453">
    <property type="entry name" value="MoeA_N"/>
    <property type="match status" value="1"/>
</dbReference>
<dbReference type="CDD" id="cd00887">
    <property type="entry name" value="MoeA"/>
    <property type="match status" value="1"/>
</dbReference>
<dbReference type="InterPro" id="IPR001453">
    <property type="entry name" value="MoaB/Mog_dom"/>
</dbReference>
<dbReference type="NCBIfam" id="NF045515">
    <property type="entry name" value="Glp_gephyrin"/>
    <property type="match status" value="1"/>
</dbReference>
<dbReference type="PANTHER" id="PTHR10192">
    <property type="entry name" value="MOLYBDOPTERIN BIOSYNTHESIS PROTEIN"/>
    <property type="match status" value="1"/>
</dbReference>
<dbReference type="GO" id="GO:0006777">
    <property type="term" value="P:Mo-molybdopterin cofactor biosynthetic process"/>
    <property type="evidence" value="ECO:0007669"/>
    <property type="project" value="UniProtKB-UniRule"/>
</dbReference>
<accession>V5SE98</accession>
<keyword evidence="7 11" id="KW-0479">Metal-binding</keyword>
<dbReference type="InterPro" id="IPR038987">
    <property type="entry name" value="MoeA-like"/>
</dbReference>
<keyword evidence="9 11" id="KW-0501">Molybdenum cofactor biosynthesis</keyword>
<dbReference type="InterPro" id="IPR036688">
    <property type="entry name" value="MoeA_C_domain_IV_sf"/>
</dbReference>
<dbReference type="SUPFAM" id="SSF63882">
    <property type="entry name" value="MoeA N-terminal region -like"/>
    <property type="match status" value="1"/>
</dbReference>
<dbReference type="PROSITE" id="PS01079">
    <property type="entry name" value="MOCF_BIOSYNTHESIS_2"/>
    <property type="match status" value="1"/>
</dbReference>
<proteinExistence type="inferred from homology"/>
<dbReference type="EMBL" id="CP006912">
    <property type="protein sequence ID" value="AHB48838.1"/>
    <property type="molecule type" value="Genomic_DNA"/>
</dbReference>
<evidence type="ECO:0000256" key="5">
    <source>
        <dbReference type="ARBA" id="ARBA00022505"/>
    </source>
</evidence>
<evidence type="ECO:0000256" key="9">
    <source>
        <dbReference type="ARBA" id="ARBA00023150"/>
    </source>
</evidence>
<evidence type="ECO:0000313" key="13">
    <source>
        <dbReference type="EMBL" id="AHB48838.1"/>
    </source>
</evidence>
<dbReference type="FunFam" id="3.40.980.10:FF:000004">
    <property type="entry name" value="Molybdopterin molybdenumtransferase"/>
    <property type="match status" value="1"/>
</dbReference>
<reference evidence="13 14" key="1">
    <citation type="journal article" date="2014" name="Genome Announc.">
        <title>Complete Genome Sequence of Hyphomicrobium nitrativorans Strain NL23, a Denitrifying Bacterium Isolated from Biofilm of a Methanol-Fed Denitrification System Treating Seawater at the Montreal Biodome.</title>
        <authorList>
            <person name="Martineau C."/>
            <person name="Villeneuve C."/>
            <person name="Mauffrey F."/>
            <person name="Villemur R."/>
        </authorList>
    </citation>
    <scope>NUCLEOTIDE SEQUENCE [LARGE SCALE GENOMIC DNA]</scope>
    <source>
        <strain evidence="13">NL23</strain>
    </source>
</reference>
<dbReference type="HOGENOM" id="CLU_010186_7_0_5"/>
<dbReference type="Gene3D" id="3.90.105.10">
    <property type="entry name" value="Molybdopterin biosynthesis moea protein, domain 2"/>
    <property type="match status" value="1"/>
</dbReference>